<protein>
    <submittedName>
        <fullName evidence="4">Non-reducing end beta-L-arabinofuranosidase</fullName>
        <ecNumber evidence="4">3.2.1.185</ecNumber>
    </submittedName>
</protein>
<dbReference type="Pfam" id="PF07944">
    <property type="entry name" value="Beta-AFase-like_GH127_cat"/>
    <property type="match status" value="1"/>
</dbReference>
<dbReference type="Gene3D" id="2.60.120.260">
    <property type="entry name" value="Galactose-binding domain-like"/>
    <property type="match status" value="1"/>
</dbReference>
<reference evidence="4 5" key="1">
    <citation type="submission" date="2019-02" db="EMBL/GenBank/DDBJ databases">
        <title>Deep-cultivation of Planctomycetes and their phenomic and genomic characterization uncovers novel biology.</title>
        <authorList>
            <person name="Wiegand S."/>
            <person name="Jogler M."/>
            <person name="Boedeker C."/>
            <person name="Pinto D."/>
            <person name="Vollmers J."/>
            <person name="Rivas-Marin E."/>
            <person name="Kohn T."/>
            <person name="Peeters S.H."/>
            <person name="Heuer A."/>
            <person name="Rast P."/>
            <person name="Oberbeckmann S."/>
            <person name="Bunk B."/>
            <person name="Jeske O."/>
            <person name="Meyerdierks A."/>
            <person name="Storesund J.E."/>
            <person name="Kallscheuer N."/>
            <person name="Luecker S."/>
            <person name="Lage O.M."/>
            <person name="Pohl T."/>
            <person name="Merkel B.J."/>
            <person name="Hornburger P."/>
            <person name="Mueller R.-W."/>
            <person name="Bruemmer F."/>
            <person name="Labrenz M."/>
            <person name="Spormann A.M."/>
            <person name="Op den Camp H."/>
            <person name="Overmann J."/>
            <person name="Amann R."/>
            <person name="Jetten M.S.M."/>
            <person name="Mascher T."/>
            <person name="Medema M.H."/>
            <person name="Devos D.P."/>
            <person name="Kaster A.-K."/>
            <person name="Ovreas L."/>
            <person name="Rohde M."/>
            <person name="Galperin M.Y."/>
            <person name="Jogler C."/>
        </authorList>
    </citation>
    <scope>NUCLEOTIDE SEQUENCE [LARGE SCALE GENOMIC DNA]</scope>
    <source>
        <strain evidence="4 5">Pan181</strain>
    </source>
</reference>
<dbReference type="AlphaFoldDB" id="A0A518AN94"/>
<dbReference type="GO" id="GO:0102478">
    <property type="term" value="F:beta-L-arabinofuranosidase activity"/>
    <property type="evidence" value="ECO:0007669"/>
    <property type="project" value="UniProtKB-EC"/>
</dbReference>
<evidence type="ECO:0000259" key="1">
    <source>
        <dbReference type="Pfam" id="PF07944"/>
    </source>
</evidence>
<dbReference type="GO" id="GO:0005975">
    <property type="term" value="P:carbohydrate metabolic process"/>
    <property type="evidence" value="ECO:0007669"/>
    <property type="project" value="InterPro"/>
</dbReference>
<evidence type="ECO:0000313" key="5">
    <source>
        <dbReference type="Proteomes" id="UP000315750"/>
    </source>
</evidence>
<accession>A0A518AN94</accession>
<dbReference type="PANTHER" id="PTHR43465:SF2">
    <property type="entry name" value="DUF1680 DOMAIN PROTEIN (AFU_ORTHOLOGUE AFUA_1G08910)"/>
    <property type="match status" value="1"/>
</dbReference>
<dbReference type="InterPro" id="IPR012878">
    <property type="entry name" value="Beta-AFase-like_GH127_cat"/>
</dbReference>
<dbReference type="EMBL" id="CP036278">
    <property type="protein sequence ID" value="QDU56205.1"/>
    <property type="molecule type" value="Genomic_DNA"/>
</dbReference>
<keyword evidence="4" id="KW-0326">Glycosidase</keyword>
<dbReference type="SUPFAM" id="SSF48208">
    <property type="entry name" value="Six-hairpin glycosidases"/>
    <property type="match status" value="1"/>
</dbReference>
<evidence type="ECO:0000313" key="4">
    <source>
        <dbReference type="EMBL" id="QDU56205.1"/>
    </source>
</evidence>
<sequence length="825" mass="92887">MTTHSYLQWYFRKLRTPVHFDSSKTCLLMIMSVCLVLPCPATRANGPQRVGDDLPLGSVTVDDDFWTPMMEVWQRTTIRDCFAKFENDGAFRNFERIRDGRAESHESAPWFDGLVYEMIAASSDFLARHPDPQLQHQLDEYAKLIAAAAERDPDGYINTYTQLEDPTKRWGRNGGNLRYQHDVYNIGCLVEAAVHHYQATGDTRLLKTATTLVGHMAEEFGFPPRLNVIPGHALPEVTLVSLYQLLRDDPALAQEVCGEVEVESILRLAEFFVQARGHYEGRTSLEAYAQDARPVAELQTMEGHAVRATLLCAGMAALAQERPDGVYRECTQRLWQNMTTRRMYITGAVGAIAHDERFGDDYELPNDGYMEICGSVAAGMFHHNMGVLTGDGKYYDELERVLYNGILAGVSQSGDQYLYTNPLTASAQQRRWQWHGCPCCPPMFLKMMGALPGYIYSTRDDGVAVNLFIGSHASLPIGDQQVTIHQSTDYPWNGSIHLKLQLDSPSEFTVRVRLPQWCDAPRLRVNGKPVDSPRVEQGYAVLTRQWSTGDAIQLELPLVPQLVHDNPLVTTNQGYVAIERGPLVYCLENCDNQNLLSHLYFDQDTTLRVESRDDLLGGIDAIRCTANVRGVPAEASESDSAEADHTIEALAIPFYAHSNRQPTARRVWLPEQRQLAEAQKPATIASQAEWTASHCWSGDTTAALNDQLDVAASDDQTTPRFSWWNHRGTTEWVQADLADSTEVSEVQVYWWDDRRLGAHCRTPLRWRVLTLQEGEWKPIAEQTAGATAMDRFCSITFPRQSLSTLRIEVELQPEWSAGILEVQIK</sequence>
<dbReference type="InterPro" id="IPR049049">
    <property type="entry name" value="Beta-AFase-like_GH127_C"/>
</dbReference>
<feature type="domain" description="Non-reducing end beta-L-arabinofuranosidase-like GH127 middle" evidence="2">
    <location>
        <begin position="463"/>
        <end position="558"/>
    </location>
</feature>
<dbReference type="EC" id="3.2.1.185" evidence="4"/>
<dbReference type="Pfam" id="PF20737">
    <property type="entry name" value="Glyco_hydro127C"/>
    <property type="match status" value="1"/>
</dbReference>
<proteinExistence type="predicted"/>
<dbReference type="OrthoDB" id="9757939at2"/>
<dbReference type="InterPro" id="IPR008928">
    <property type="entry name" value="6-hairpin_glycosidase_sf"/>
</dbReference>
<evidence type="ECO:0000259" key="3">
    <source>
        <dbReference type="Pfam" id="PF20737"/>
    </source>
</evidence>
<organism evidence="4 5">
    <name type="scientific">Aeoliella mucimassa</name>
    <dbReference type="NCBI Taxonomy" id="2527972"/>
    <lineage>
        <taxon>Bacteria</taxon>
        <taxon>Pseudomonadati</taxon>
        <taxon>Planctomycetota</taxon>
        <taxon>Planctomycetia</taxon>
        <taxon>Pirellulales</taxon>
        <taxon>Lacipirellulaceae</taxon>
        <taxon>Aeoliella</taxon>
    </lineage>
</organism>
<keyword evidence="5" id="KW-1185">Reference proteome</keyword>
<gene>
    <name evidence="4" type="primary">hypBA1_3</name>
    <name evidence="4" type="ORF">Pan181_24130</name>
</gene>
<dbReference type="Proteomes" id="UP000315750">
    <property type="component" value="Chromosome"/>
</dbReference>
<dbReference type="InterPro" id="IPR049174">
    <property type="entry name" value="Beta-AFase-like"/>
</dbReference>
<dbReference type="KEGG" id="amuc:Pan181_24130"/>
<evidence type="ECO:0000259" key="2">
    <source>
        <dbReference type="Pfam" id="PF20736"/>
    </source>
</evidence>
<feature type="domain" description="Non-reducing end beta-L-arabinofuranosidase-like GH127 catalytic" evidence="1">
    <location>
        <begin position="58"/>
        <end position="449"/>
    </location>
</feature>
<dbReference type="Pfam" id="PF20736">
    <property type="entry name" value="Glyco_hydro127M"/>
    <property type="match status" value="1"/>
</dbReference>
<keyword evidence="4" id="KW-0378">Hydrolase</keyword>
<dbReference type="InterPro" id="IPR049046">
    <property type="entry name" value="Beta-AFase-like_GH127_middle"/>
</dbReference>
<dbReference type="InterPro" id="IPR008979">
    <property type="entry name" value="Galactose-bd-like_sf"/>
</dbReference>
<dbReference type="SUPFAM" id="SSF49785">
    <property type="entry name" value="Galactose-binding domain-like"/>
    <property type="match status" value="1"/>
</dbReference>
<dbReference type="PANTHER" id="PTHR43465">
    <property type="entry name" value="DUF1680 DOMAIN PROTEIN (AFU_ORTHOLOGUE AFUA_1G08910)"/>
    <property type="match status" value="1"/>
</dbReference>
<feature type="domain" description="Non-reducing end beta-L-arabinofuranosidase-like GH127 C-terminal" evidence="3">
    <location>
        <begin position="560"/>
        <end position="670"/>
    </location>
</feature>
<dbReference type="RefSeq" id="WP_145246957.1">
    <property type="nucleotide sequence ID" value="NZ_CP036278.1"/>
</dbReference>
<name>A0A518AN94_9BACT</name>